<proteinExistence type="predicted"/>
<organism evidence="2 3">
    <name type="scientific">Lineolata rhizophorae</name>
    <dbReference type="NCBI Taxonomy" id="578093"/>
    <lineage>
        <taxon>Eukaryota</taxon>
        <taxon>Fungi</taxon>
        <taxon>Dikarya</taxon>
        <taxon>Ascomycota</taxon>
        <taxon>Pezizomycotina</taxon>
        <taxon>Dothideomycetes</taxon>
        <taxon>Dothideomycetes incertae sedis</taxon>
        <taxon>Lineolatales</taxon>
        <taxon>Lineolataceae</taxon>
        <taxon>Lineolata</taxon>
    </lineage>
</organism>
<reference evidence="2" key="1">
    <citation type="journal article" date="2020" name="Stud. Mycol.">
        <title>101 Dothideomycetes genomes: a test case for predicting lifestyles and emergence of pathogens.</title>
        <authorList>
            <person name="Haridas S."/>
            <person name="Albert R."/>
            <person name="Binder M."/>
            <person name="Bloem J."/>
            <person name="Labutti K."/>
            <person name="Salamov A."/>
            <person name="Andreopoulos B."/>
            <person name="Baker S."/>
            <person name="Barry K."/>
            <person name="Bills G."/>
            <person name="Bluhm B."/>
            <person name="Cannon C."/>
            <person name="Castanera R."/>
            <person name="Culley D."/>
            <person name="Daum C."/>
            <person name="Ezra D."/>
            <person name="Gonzalez J."/>
            <person name="Henrissat B."/>
            <person name="Kuo A."/>
            <person name="Liang C."/>
            <person name="Lipzen A."/>
            <person name="Lutzoni F."/>
            <person name="Magnuson J."/>
            <person name="Mondo S."/>
            <person name="Nolan M."/>
            <person name="Ohm R."/>
            <person name="Pangilinan J."/>
            <person name="Park H.-J."/>
            <person name="Ramirez L."/>
            <person name="Alfaro M."/>
            <person name="Sun H."/>
            <person name="Tritt A."/>
            <person name="Yoshinaga Y."/>
            <person name="Zwiers L.-H."/>
            <person name="Turgeon B."/>
            <person name="Goodwin S."/>
            <person name="Spatafora J."/>
            <person name="Crous P."/>
            <person name="Grigoriev I."/>
        </authorList>
    </citation>
    <scope>NUCLEOTIDE SEQUENCE</scope>
    <source>
        <strain evidence="2">ATCC 16933</strain>
    </source>
</reference>
<name>A0A6A6P109_9PEZI</name>
<dbReference type="EMBL" id="MU001679">
    <property type="protein sequence ID" value="KAF2457721.1"/>
    <property type="molecule type" value="Genomic_DNA"/>
</dbReference>
<feature type="compositionally biased region" description="Basic and acidic residues" evidence="1">
    <location>
        <begin position="88"/>
        <end position="102"/>
    </location>
</feature>
<feature type="region of interest" description="Disordered" evidence="1">
    <location>
        <begin position="1"/>
        <end position="52"/>
    </location>
</feature>
<evidence type="ECO:0000313" key="2">
    <source>
        <dbReference type="EMBL" id="KAF2457721.1"/>
    </source>
</evidence>
<feature type="compositionally biased region" description="Low complexity" evidence="1">
    <location>
        <begin position="1"/>
        <end position="36"/>
    </location>
</feature>
<feature type="compositionally biased region" description="Basic and acidic residues" evidence="1">
    <location>
        <begin position="110"/>
        <end position="130"/>
    </location>
</feature>
<dbReference type="Proteomes" id="UP000799766">
    <property type="component" value="Unassembled WGS sequence"/>
</dbReference>
<protein>
    <submittedName>
        <fullName evidence="2">Uncharacterized protein</fullName>
    </submittedName>
</protein>
<dbReference type="AlphaFoldDB" id="A0A6A6P109"/>
<gene>
    <name evidence="2" type="ORF">BDY21DRAFT_371295</name>
</gene>
<evidence type="ECO:0000256" key="1">
    <source>
        <dbReference type="SAM" id="MobiDB-lite"/>
    </source>
</evidence>
<dbReference type="OrthoDB" id="4161095at2759"/>
<evidence type="ECO:0000313" key="3">
    <source>
        <dbReference type="Proteomes" id="UP000799766"/>
    </source>
</evidence>
<feature type="region of interest" description="Disordered" evidence="1">
    <location>
        <begin position="67"/>
        <end position="130"/>
    </location>
</feature>
<sequence length="130" mass="13800">MSRNASTYSSSFSTSFTASSSTVSDSSSSSPHTASAGRAHKITTRSDPAGTVRQVTTQTLGEPALQETRAYDASGREIPVGAAGNRLPESDGQRFESARIEDVGDEEGDEAGREYRARMEDEYAKREGGA</sequence>
<accession>A0A6A6P109</accession>
<keyword evidence="3" id="KW-1185">Reference proteome</keyword>